<evidence type="ECO:0000256" key="2">
    <source>
        <dbReference type="ARBA" id="ARBA00010210"/>
    </source>
</evidence>
<evidence type="ECO:0000256" key="9">
    <source>
        <dbReference type="ARBA" id="ARBA00023163"/>
    </source>
</evidence>
<dbReference type="GO" id="GO:0008270">
    <property type="term" value="F:zinc ion binding"/>
    <property type="evidence" value="ECO:0007669"/>
    <property type="project" value="UniProtKB-KW"/>
</dbReference>
<dbReference type="PANTHER" id="PTHR10333">
    <property type="entry name" value="INHIBITOR OF GROWTH PROTEIN"/>
    <property type="match status" value="1"/>
</dbReference>
<organism evidence="18 19">
    <name type="scientific">Paraglomus brasilianum</name>
    <dbReference type="NCBI Taxonomy" id="144538"/>
    <lineage>
        <taxon>Eukaryota</taxon>
        <taxon>Fungi</taxon>
        <taxon>Fungi incertae sedis</taxon>
        <taxon>Mucoromycota</taxon>
        <taxon>Glomeromycotina</taxon>
        <taxon>Glomeromycetes</taxon>
        <taxon>Paraglomerales</taxon>
        <taxon>Paraglomeraceae</taxon>
        <taxon>Paraglomus</taxon>
    </lineage>
</organism>
<dbReference type="InterPro" id="IPR019787">
    <property type="entry name" value="Znf_PHD-finger"/>
</dbReference>
<dbReference type="Proteomes" id="UP000789739">
    <property type="component" value="Unassembled WGS sequence"/>
</dbReference>
<dbReference type="GO" id="GO:0006325">
    <property type="term" value="P:chromatin organization"/>
    <property type="evidence" value="ECO:0007669"/>
    <property type="project" value="UniProtKB-KW"/>
</dbReference>
<comment type="function">
    <text evidence="14">Component of an histone acetyltransferase complex.</text>
</comment>
<feature type="site" description="Histone H3K4me3 binding" evidence="11">
    <location>
        <position position="327"/>
    </location>
</feature>
<evidence type="ECO:0000256" key="10">
    <source>
        <dbReference type="ARBA" id="ARBA00023242"/>
    </source>
</evidence>
<feature type="coiled-coil region" evidence="15">
    <location>
        <begin position="25"/>
        <end position="52"/>
    </location>
</feature>
<dbReference type="AlphaFoldDB" id="A0A9N9GX54"/>
<sequence>MADIVDANEYLIEFLASVDNLPSEIRHHSYELKNKEDEIKEILENIKIREKRLWAVLDGIKSDAYFSSSSSDNSRSERDSDYEPYSRRRRTAKRVKRTRLFADEDEDVLVHNIRADYQRASQLQDEKLAIANKMSQLVERHVKRMDEDFDALYPQHNLRDNIILSSSPNGISEAVASLHTVALQDESLDYTREWMNTQIVEGEQFSLPMLPNPRNVVSDRQLRGCRRNGVNGNRQRNTRASILPTPPPSATNVMTNMDALVDTRLQAASSSSLLEDSTLTRSSSFSQSSISQSELSQSSMSPSLSDDVTTVSYPLIDLNVEPDEQVYCYCQRVSFGEMIACDGEHCPFEWFHLVCLGFTEVPKGKWYCSVCASDSDAGTGQIKRKRGRPVGSGRLNGGDLLMRELLEGYPVSVNDGLREKQNGNHTTSSETKLIVKPGANASNNISSSSTVDAATVCI</sequence>
<feature type="region of interest" description="Disordered" evidence="16">
    <location>
        <begin position="66"/>
        <end position="90"/>
    </location>
</feature>
<evidence type="ECO:0000313" key="19">
    <source>
        <dbReference type="Proteomes" id="UP000789739"/>
    </source>
</evidence>
<evidence type="ECO:0000256" key="5">
    <source>
        <dbReference type="ARBA" id="ARBA00022771"/>
    </source>
</evidence>
<accession>A0A9N9GX54</accession>
<dbReference type="PROSITE" id="PS01359">
    <property type="entry name" value="ZF_PHD_1"/>
    <property type="match status" value="1"/>
</dbReference>
<comment type="domain">
    <text evidence="14">The PHD-type zinc finger mediates the binding to H3K4me3.</text>
</comment>
<proteinExistence type="inferred from homology"/>
<evidence type="ECO:0000256" key="14">
    <source>
        <dbReference type="RuleBase" id="RU361213"/>
    </source>
</evidence>
<evidence type="ECO:0000259" key="17">
    <source>
        <dbReference type="PROSITE" id="PS50016"/>
    </source>
</evidence>
<evidence type="ECO:0000256" key="7">
    <source>
        <dbReference type="ARBA" id="ARBA00022853"/>
    </source>
</evidence>
<evidence type="ECO:0000313" key="18">
    <source>
        <dbReference type="EMBL" id="CAG8640707.1"/>
    </source>
</evidence>
<keyword evidence="15" id="KW-0175">Coiled coil</keyword>
<dbReference type="CDD" id="cd16858">
    <property type="entry name" value="ING_ING3_Yng2p"/>
    <property type="match status" value="1"/>
</dbReference>
<keyword evidence="10 14" id="KW-0539">Nucleus</keyword>
<feature type="site" description="Histone H3K4me3 binding" evidence="11">
    <location>
        <position position="338"/>
    </location>
</feature>
<dbReference type="InterPro" id="IPR028651">
    <property type="entry name" value="ING_fam"/>
</dbReference>
<feature type="binding site" evidence="12">
    <location>
        <position position="328"/>
    </location>
    <ligand>
        <name>Zn(2+)</name>
        <dbReference type="ChEBI" id="CHEBI:29105"/>
        <label>1</label>
    </ligand>
</feature>
<dbReference type="InterPro" id="IPR024610">
    <property type="entry name" value="ING_N_histone-binding"/>
</dbReference>
<evidence type="ECO:0000256" key="4">
    <source>
        <dbReference type="ARBA" id="ARBA00022723"/>
    </source>
</evidence>
<dbReference type="Gene3D" id="6.10.140.1740">
    <property type="match status" value="1"/>
</dbReference>
<feature type="region of interest" description="Disordered" evidence="16">
    <location>
        <begin position="225"/>
        <end position="250"/>
    </location>
</feature>
<feature type="binding site" evidence="12">
    <location>
        <position position="330"/>
    </location>
    <ligand>
        <name>Zn(2+)</name>
        <dbReference type="ChEBI" id="CHEBI:29105"/>
        <label>1</label>
    </ligand>
</feature>
<dbReference type="OrthoDB" id="5411773at2759"/>
<dbReference type="InterPro" id="IPR059153">
    <property type="entry name" value="NSD_PHD-1st"/>
</dbReference>
<comment type="subcellular location">
    <subcellularLocation>
        <location evidence="1 14">Nucleus</location>
    </subcellularLocation>
</comment>
<evidence type="ECO:0000256" key="15">
    <source>
        <dbReference type="SAM" id="Coils"/>
    </source>
</evidence>
<gene>
    <name evidence="18" type="ORF">PBRASI_LOCUS9754</name>
</gene>
<keyword evidence="6 12" id="KW-0862">Zinc</keyword>
<feature type="site" description="Histone H3K4me3 binding" evidence="11">
    <location>
        <position position="342"/>
    </location>
</feature>
<feature type="binding site" evidence="12">
    <location>
        <position position="368"/>
    </location>
    <ligand>
        <name>Zn(2+)</name>
        <dbReference type="ChEBI" id="CHEBI:29105"/>
        <label>2</label>
    </ligand>
</feature>
<dbReference type="PROSITE" id="PS50016">
    <property type="entry name" value="ZF_PHD_2"/>
    <property type="match status" value="1"/>
</dbReference>
<dbReference type="PANTHER" id="PTHR10333:SF103">
    <property type="entry name" value="INHIBITOR OF GROWTH PROTEIN 3"/>
    <property type="match status" value="1"/>
</dbReference>
<dbReference type="CDD" id="cd15505">
    <property type="entry name" value="PHD_ING"/>
    <property type="match status" value="1"/>
</dbReference>
<evidence type="ECO:0000256" key="16">
    <source>
        <dbReference type="SAM" id="MobiDB-lite"/>
    </source>
</evidence>
<feature type="binding site" evidence="12">
    <location>
        <position position="346"/>
    </location>
    <ligand>
        <name>Zn(2+)</name>
        <dbReference type="ChEBI" id="CHEBI:29105"/>
        <label>2</label>
    </ligand>
</feature>
<keyword evidence="9" id="KW-0804">Transcription</keyword>
<evidence type="ECO:0000256" key="13">
    <source>
        <dbReference type="PROSITE-ProRule" id="PRU00146"/>
    </source>
</evidence>
<protein>
    <recommendedName>
        <fullName evidence="14">Chromatin modification-related protein</fullName>
    </recommendedName>
</protein>
<keyword evidence="19" id="KW-1185">Reference proteome</keyword>
<dbReference type="InterPro" id="IPR001965">
    <property type="entry name" value="Znf_PHD"/>
</dbReference>
<evidence type="ECO:0000256" key="12">
    <source>
        <dbReference type="PIRSR" id="PIRSR628651-51"/>
    </source>
</evidence>
<feature type="binding site" evidence="12">
    <location>
        <position position="371"/>
    </location>
    <ligand>
        <name>Zn(2+)</name>
        <dbReference type="ChEBI" id="CHEBI:29105"/>
        <label>2</label>
    </ligand>
</feature>
<evidence type="ECO:0000256" key="3">
    <source>
        <dbReference type="ARBA" id="ARBA00022604"/>
    </source>
</evidence>
<dbReference type="InterPro" id="IPR011011">
    <property type="entry name" value="Znf_FYVE_PHD"/>
</dbReference>
<dbReference type="SMART" id="SM00249">
    <property type="entry name" value="PHD"/>
    <property type="match status" value="1"/>
</dbReference>
<dbReference type="InterPro" id="IPR013083">
    <property type="entry name" value="Znf_RING/FYVE/PHD"/>
</dbReference>
<evidence type="ECO:0000256" key="6">
    <source>
        <dbReference type="ARBA" id="ARBA00022833"/>
    </source>
</evidence>
<comment type="similarity">
    <text evidence="2 14">Belongs to the ING family.</text>
</comment>
<feature type="binding site" evidence="12">
    <location>
        <position position="341"/>
    </location>
    <ligand>
        <name>Zn(2+)</name>
        <dbReference type="ChEBI" id="CHEBI:29105"/>
        <label>2</label>
    </ligand>
</feature>
<name>A0A9N9GX54_9GLOM</name>
<comment type="subunit">
    <text evidence="14">Component of an histone acetyltransferase complex. Interacts with H3K4me3 and to a lesser extent with H3K4me2.</text>
</comment>
<dbReference type="Pfam" id="PF12998">
    <property type="entry name" value="ING"/>
    <property type="match status" value="1"/>
</dbReference>
<dbReference type="InterPro" id="IPR019786">
    <property type="entry name" value="Zinc_finger_PHD-type_CS"/>
</dbReference>
<dbReference type="SMART" id="SM01408">
    <property type="entry name" value="ING"/>
    <property type="match status" value="1"/>
</dbReference>
<comment type="caution">
    <text evidence="18">The sequence shown here is derived from an EMBL/GenBank/DDBJ whole genome shotgun (WGS) entry which is preliminary data.</text>
</comment>
<dbReference type="EMBL" id="CAJVPI010002310">
    <property type="protein sequence ID" value="CAG8640707.1"/>
    <property type="molecule type" value="Genomic_DNA"/>
</dbReference>
<feature type="binding site" evidence="12">
    <location>
        <position position="355"/>
    </location>
    <ligand>
        <name>Zn(2+)</name>
        <dbReference type="ChEBI" id="CHEBI:29105"/>
        <label>1</label>
    </ligand>
</feature>
<dbReference type="Pfam" id="PF23011">
    <property type="entry name" value="PHD-1st_NSD"/>
    <property type="match status" value="1"/>
</dbReference>
<feature type="compositionally biased region" description="Basic and acidic residues" evidence="16">
    <location>
        <begin position="74"/>
        <end position="86"/>
    </location>
</feature>
<feature type="binding site" evidence="12">
    <location>
        <position position="352"/>
    </location>
    <ligand>
        <name>Zn(2+)</name>
        <dbReference type="ChEBI" id="CHEBI:29105"/>
        <label>1</label>
    </ligand>
</feature>
<feature type="compositionally biased region" description="Low complexity" evidence="16">
    <location>
        <begin position="227"/>
        <end position="239"/>
    </location>
</feature>
<evidence type="ECO:0000256" key="1">
    <source>
        <dbReference type="ARBA" id="ARBA00004123"/>
    </source>
</evidence>
<feature type="site" description="Histone H3K4me3 binding" evidence="11">
    <location>
        <position position="350"/>
    </location>
</feature>
<dbReference type="GO" id="GO:0005634">
    <property type="term" value="C:nucleus"/>
    <property type="evidence" value="ECO:0007669"/>
    <property type="project" value="UniProtKB-SubCell"/>
</dbReference>
<keyword evidence="7 14" id="KW-0156">Chromatin regulator</keyword>
<dbReference type="Gene3D" id="3.30.40.10">
    <property type="entry name" value="Zinc/RING finger domain, C3HC4 (zinc finger)"/>
    <property type="match status" value="1"/>
</dbReference>
<reference evidence="18" key="1">
    <citation type="submission" date="2021-06" db="EMBL/GenBank/DDBJ databases">
        <authorList>
            <person name="Kallberg Y."/>
            <person name="Tangrot J."/>
            <person name="Rosling A."/>
        </authorList>
    </citation>
    <scope>NUCLEOTIDE SEQUENCE</scope>
    <source>
        <strain evidence="18">BR232B</strain>
    </source>
</reference>
<feature type="domain" description="PHD-type" evidence="17">
    <location>
        <begin position="325"/>
        <end position="374"/>
    </location>
</feature>
<keyword evidence="8" id="KW-0805">Transcription regulation</keyword>
<evidence type="ECO:0000256" key="11">
    <source>
        <dbReference type="PIRSR" id="PIRSR628651-50"/>
    </source>
</evidence>
<dbReference type="SUPFAM" id="SSF57903">
    <property type="entry name" value="FYVE/PHD zinc finger"/>
    <property type="match status" value="1"/>
</dbReference>
<keyword evidence="3" id="KW-0341">Growth regulation</keyword>
<keyword evidence="5 13" id="KW-0863">Zinc-finger</keyword>
<keyword evidence="4 12" id="KW-0479">Metal-binding</keyword>
<evidence type="ECO:0000256" key="8">
    <source>
        <dbReference type="ARBA" id="ARBA00023015"/>
    </source>
</evidence>